<dbReference type="SUPFAM" id="SSF52540">
    <property type="entry name" value="P-loop containing nucleoside triphosphate hydrolases"/>
    <property type="match status" value="1"/>
</dbReference>
<dbReference type="Pfam" id="PF07693">
    <property type="entry name" value="KAP_NTPase"/>
    <property type="match status" value="1"/>
</dbReference>
<sequence length="438" mass="49341">MKSIPLYQAEPPLLPTWLYYLAAALLAWTIYVLWLSFKLGQLRRASERQHRNAANKTATESAAGQPDQPSDIDELQLGVAPVLVGLLTHPLTNEPYTIALSGGWGSGKSSVMRQIEKQLRQRRVSFKSVHINVWHFQQEDQLLTEFLRRILNKCDTFWFRFRQVRHNLSHLGFGRTLYRATMLALVLPALLLLAWVLLRDAAQYISANQILNSYSDVGHRVLQDFRTSDLGLWLAKVFKAPFYVIRHLRQALSDTEVKAPGLLAIVTLAGSVLASLYKLPELLRPLVQLIPYQQQYEVAQGQASFRQRYQDDFSNIIRHAKNETLIIFVDDIDRISGARVLELLETLNFIVTSAQDRRGGGALGAKLYFVLAMNVPEVVRVLGPVLDTQQHLKPEAAQQLAANYLSKLVDLTVNIPSLQGRDISSLYVLKPAAQAASV</sequence>
<evidence type="ECO:0000256" key="2">
    <source>
        <dbReference type="SAM" id="Phobius"/>
    </source>
</evidence>
<comment type="caution">
    <text evidence="4">The sequence shown here is derived from an EMBL/GenBank/DDBJ whole genome shotgun (WGS) entry which is preliminary data.</text>
</comment>
<evidence type="ECO:0000256" key="1">
    <source>
        <dbReference type="SAM" id="MobiDB-lite"/>
    </source>
</evidence>
<protein>
    <recommendedName>
        <fullName evidence="3">KAP NTPase domain-containing protein</fullName>
    </recommendedName>
</protein>
<dbReference type="Gene3D" id="3.40.50.300">
    <property type="entry name" value="P-loop containing nucleotide triphosphate hydrolases"/>
    <property type="match status" value="1"/>
</dbReference>
<keyword evidence="2" id="KW-1133">Transmembrane helix</keyword>
<accession>A0ABS8A7W5</accession>
<feature type="region of interest" description="Disordered" evidence="1">
    <location>
        <begin position="50"/>
        <end position="69"/>
    </location>
</feature>
<keyword evidence="2" id="KW-0472">Membrane</keyword>
<feature type="transmembrane region" description="Helical" evidence="2">
    <location>
        <begin position="17"/>
        <end position="37"/>
    </location>
</feature>
<dbReference type="RefSeq" id="WP_226182479.1">
    <property type="nucleotide sequence ID" value="NZ_JAJADQ010000001.1"/>
</dbReference>
<feature type="compositionally biased region" description="Polar residues" evidence="1">
    <location>
        <begin position="52"/>
        <end position="62"/>
    </location>
</feature>
<dbReference type="InterPro" id="IPR011646">
    <property type="entry name" value="KAP_P-loop"/>
</dbReference>
<dbReference type="InterPro" id="IPR027417">
    <property type="entry name" value="P-loop_NTPase"/>
</dbReference>
<organism evidence="4 5">
    <name type="scientific">Hymenobacter nitidus</name>
    <dbReference type="NCBI Taxonomy" id="2880929"/>
    <lineage>
        <taxon>Bacteria</taxon>
        <taxon>Pseudomonadati</taxon>
        <taxon>Bacteroidota</taxon>
        <taxon>Cytophagia</taxon>
        <taxon>Cytophagales</taxon>
        <taxon>Hymenobacteraceae</taxon>
        <taxon>Hymenobacter</taxon>
    </lineage>
</organism>
<evidence type="ECO:0000259" key="3">
    <source>
        <dbReference type="Pfam" id="PF07693"/>
    </source>
</evidence>
<feature type="transmembrane region" description="Helical" evidence="2">
    <location>
        <begin position="177"/>
        <end position="198"/>
    </location>
</feature>
<feature type="domain" description="KAP NTPase" evidence="3">
    <location>
        <begin position="82"/>
        <end position="425"/>
    </location>
</feature>
<proteinExistence type="predicted"/>
<gene>
    <name evidence="4" type="ORF">LGH70_02830</name>
</gene>
<evidence type="ECO:0000313" key="4">
    <source>
        <dbReference type="EMBL" id="MCB2376498.1"/>
    </source>
</evidence>
<evidence type="ECO:0000313" key="5">
    <source>
        <dbReference type="Proteomes" id="UP001165297"/>
    </source>
</evidence>
<reference evidence="4" key="1">
    <citation type="submission" date="2021-10" db="EMBL/GenBank/DDBJ databases">
        <authorList>
            <person name="Dean J.D."/>
            <person name="Kim M.K."/>
            <person name="Newey C.N."/>
            <person name="Stoker T.S."/>
            <person name="Thompson D.W."/>
            <person name="Grose J.H."/>
        </authorList>
    </citation>
    <scope>NUCLEOTIDE SEQUENCE</scope>
    <source>
        <strain evidence="4">BT635</strain>
    </source>
</reference>
<keyword evidence="5" id="KW-1185">Reference proteome</keyword>
<dbReference type="EMBL" id="JAJADQ010000001">
    <property type="protein sequence ID" value="MCB2376498.1"/>
    <property type="molecule type" value="Genomic_DNA"/>
</dbReference>
<name>A0ABS8A7W5_9BACT</name>
<dbReference type="Proteomes" id="UP001165297">
    <property type="component" value="Unassembled WGS sequence"/>
</dbReference>
<keyword evidence="2" id="KW-0812">Transmembrane</keyword>